<reference evidence="1" key="1">
    <citation type="submission" date="2014-11" db="EMBL/GenBank/DDBJ databases">
        <authorList>
            <person name="Amaro Gonzalez C."/>
        </authorList>
    </citation>
    <scope>NUCLEOTIDE SEQUENCE</scope>
</reference>
<sequence length="12" mass="1402">MLIIVASWTLVR</sequence>
<dbReference type="EMBL" id="GBXM01074930">
    <property type="protein sequence ID" value="JAH33647.1"/>
    <property type="molecule type" value="Transcribed_RNA"/>
</dbReference>
<reference evidence="1" key="2">
    <citation type="journal article" date="2015" name="Fish Shellfish Immunol.">
        <title>Early steps in the European eel (Anguilla anguilla)-Vibrio vulnificus interaction in the gills: Role of the RtxA13 toxin.</title>
        <authorList>
            <person name="Callol A."/>
            <person name="Pajuelo D."/>
            <person name="Ebbesson L."/>
            <person name="Teles M."/>
            <person name="MacKenzie S."/>
            <person name="Amaro C."/>
        </authorList>
    </citation>
    <scope>NUCLEOTIDE SEQUENCE</scope>
</reference>
<proteinExistence type="predicted"/>
<accession>A0A0E9RXQ7</accession>
<name>A0A0E9RXQ7_ANGAN</name>
<protein>
    <submittedName>
        <fullName evidence="1">Uncharacterized protein</fullName>
    </submittedName>
</protein>
<organism evidence="1">
    <name type="scientific">Anguilla anguilla</name>
    <name type="common">European freshwater eel</name>
    <name type="synonym">Muraena anguilla</name>
    <dbReference type="NCBI Taxonomy" id="7936"/>
    <lineage>
        <taxon>Eukaryota</taxon>
        <taxon>Metazoa</taxon>
        <taxon>Chordata</taxon>
        <taxon>Craniata</taxon>
        <taxon>Vertebrata</taxon>
        <taxon>Euteleostomi</taxon>
        <taxon>Actinopterygii</taxon>
        <taxon>Neopterygii</taxon>
        <taxon>Teleostei</taxon>
        <taxon>Anguilliformes</taxon>
        <taxon>Anguillidae</taxon>
        <taxon>Anguilla</taxon>
    </lineage>
</organism>
<evidence type="ECO:0000313" key="1">
    <source>
        <dbReference type="EMBL" id="JAH33647.1"/>
    </source>
</evidence>